<sequence length="33" mass="3870">MSIEYELVFHKVKQISSHFLNQMKCLLSTLMAV</sequence>
<reference evidence="1" key="1">
    <citation type="submission" date="2014-11" db="EMBL/GenBank/DDBJ databases">
        <authorList>
            <person name="Amaro Gonzalez C."/>
        </authorList>
    </citation>
    <scope>NUCLEOTIDE SEQUENCE</scope>
</reference>
<protein>
    <submittedName>
        <fullName evidence="1">Uncharacterized protein</fullName>
    </submittedName>
</protein>
<organism evidence="1">
    <name type="scientific">Anguilla anguilla</name>
    <name type="common">European freshwater eel</name>
    <name type="synonym">Muraena anguilla</name>
    <dbReference type="NCBI Taxonomy" id="7936"/>
    <lineage>
        <taxon>Eukaryota</taxon>
        <taxon>Metazoa</taxon>
        <taxon>Chordata</taxon>
        <taxon>Craniata</taxon>
        <taxon>Vertebrata</taxon>
        <taxon>Euteleostomi</taxon>
        <taxon>Actinopterygii</taxon>
        <taxon>Neopterygii</taxon>
        <taxon>Teleostei</taxon>
        <taxon>Anguilliformes</taxon>
        <taxon>Anguillidae</taxon>
        <taxon>Anguilla</taxon>
    </lineage>
</organism>
<reference evidence="1" key="2">
    <citation type="journal article" date="2015" name="Fish Shellfish Immunol.">
        <title>Early steps in the European eel (Anguilla anguilla)-Vibrio vulnificus interaction in the gills: Role of the RtxA13 toxin.</title>
        <authorList>
            <person name="Callol A."/>
            <person name="Pajuelo D."/>
            <person name="Ebbesson L."/>
            <person name="Teles M."/>
            <person name="MacKenzie S."/>
            <person name="Amaro C."/>
        </authorList>
    </citation>
    <scope>NUCLEOTIDE SEQUENCE</scope>
</reference>
<accession>A0A0E9RSR0</accession>
<proteinExistence type="predicted"/>
<evidence type="ECO:0000313" key="1">
    <source>
        <dbReference type="EMBL" id="JAH31288.1"/>
    </source>
</evidence>
<name>A0A0E9RSR0_ANGAN</name>
<dbReference type="AlphaFoldDB" id="A0A0E9RSR0"/>
<dbReference type="EMBL" id="GBXM01077289">
    <property type="protein sequence ID" value="JAH31288.1"/>
    <property type="molecule type" value="Transcribed_RNA"/>
</dbReference>
<dbReference type="EMBL" id="GBXM01076217">
    <property type="protein sequence ID" value="JAH32360.1"/>
    <property type="molecule type" value="Transcribed_RNA"/>
</dbReference>